<name>A0A7R9DNF8_TIMPO</name>
<evidence type="ECO:0000313" key="1">
    <source>
        <dbReference type="EMBL" id="CAD7416786.1"/>
    </source>
</evidence>
<reference evidence="1" key="1">
    <citation type="submission" date="2020-11" db="EMBL/GenBank/DDBJ databases">
        <authorList>
            <person name="Tran Van P."/>
        </authorList>
    </citation>
    <scope>NUCLEOTIDE SEQUENCE</scope>
</reference>
<proteinExistence type="predicted"/>
<organism evidence="1">
    <name type="scientific">Timema poppense</name>
    <name type="common">Walking stick</name>
    <dbReference type="NCBI Taxonomy" id="170557"/>
    <lineage>
        <taxon>Eukaryota</taxon>
        <taxon>Metazoa</taxon>
        <taxon>Ecdysozoa</taxon>
        <taxon>Arthropoda</taxon>
        <taxon>Hexapoda</taxon>
        <taxon>Insecta</taxon>
        <taxon>Pterygota</taxon>
        <taxon>Neoptera</taxon>
        <taxon>Polyneoptera</taxon>
        <taxon>Phasmatodea</taxon>
        <taxon>Timematodea</taxon>
        <taxon>Timematoidea</taxon>
        <taxon>Timematidae</taxon>
        <taxon>Timema</taxon>
    </lineage>
</organism>
<gene>
    <name evidence="1" type="ORF">TPSB3V08_LOCUS11296</name>
</gene>
<sequence length="276" mass="31204">MANQATSSLNRQPSAGAEEADRLRARIKHLRHVLRTSENHRVQRLKMVVVKLRSLCHSVERRYQGMLYLLGRQVQSIAESMCGTSRSSIQPLLPSLSPTQMAQWFLQVQSLAEWIQDHVTSLPALSTSMRQHDHVKMEQSEVSGEALVNIDKQLVPTVTAIPEYGWSLTLKSSSDNCSSNSLKSPKHLSECPSPTSKELHDHCFTSELEDNSSIQYNSHLKSPKGLYHGSDKQNEFHTESISKVIPNKCIDPEHDLSRGHFILNRLSTSIHCYERN</sequence>
<dbReference type="EMBL" id="OD011907">
    <property type="protein sequence ID" value="CAD7416786.1"/>
    <property type="molecule type" value="Genomic_DNA"/>
</dbReference>
<dbReference type="AlphaFoldDB" id="A0A7R9DNF8"/>
<protein>
    <submittedName>
        <fullName evidence="1">Uncharacterized protein</fullName>
    </submittedName>
</protein>
<accession>A0A7R9DNF8</accession>